<evidence type="ECO:0000256" key="8">
    <source>
        <dbReference type="SAM" id="MobiDB-lite"/>
    </source>
</evidence>
<organism evidence="9">
    <name type="scientific">Timema shepardi</name>
    <name type="common">Walking stick</name>
    <dbReference type="NCBI Taxonomy" id="629360"/>
    <lineage>
        <taxon>Eukaryota</taxon>
        <taxon>Metazoa</taxon>
        <taxon>Ecdysozoa</taxon>
        <taxon>Arthropoda</taxon>
        <taxon>Hexapoda</taxon>
        <taxon>Insecta</taxon>
        <taxon>Pterygota</taxon>
        <taxon>Neoptera</taxon>
        <taxon>Polyneoptera</taxon>
        <taxon>Phasmatodea</taxon>
        <taxon>Timematodea</taxon>
        <taxon>Timematoidea</taxon>
        <taxon>Timematidae</taxon>
        <taxon>Timema</taxon>
    </lineage>
</organism>
<keyword evidence="4 7" id="KW-1133">Transmembrane helix</keyword>
<dbReference type="AlphaFoldDB" id="A0A7R9G507"/>
<keyword evidence="3 7" id="KW-0812">Transmembrane</keyword>
<feature type="transmembrane region" description="Helical" evidence="7">
    <location>
        <begin position="96"/>
        <end position="119"/>
    </location>
</feature>
<dbReference type="GO" id="GO:0016020">
    <property type="term" value="C:membrane"/>
    <property type="evidence" value="ECO:0007669"/>
    <property type="project" value="UniProtKB-SubCell"/>
</dbReference>
<proteinExistence type="inferred from homology"/>
<evidence type="ECO:0000256" key="6">
    <source>
        <dbReference type="ARBA" id="ARBA00049743"/>
    </source>
</evidence>
<dbReference type="GO" id="GO:0005739">
    <property type="term" value="C:mitochondrion"/>
    <property type="evidence" value="ECO:0007669"/>
    <property type="project" value="TreeGrafter"/>
</dbReference>
<dbReference type="EMBL" id="OC006067">
    <property type="protein sequence ID" value="CAD7265873.1"/>
    <property type="molecule type" value="Genomic_DNA"/>
</dbReference>
<reference evidence="9" key="1">
    <citation type="submission" date="2020-11" db="EMBL/GenBank/DDBJ databases">
        <authorList>
            <person name="Tran Van P."/>
        </authorList>
    </citation>
    <scope>NUCLEOTIDE SEQUENCE</scope>
</reference>
<dbReference type="PANTHER" id="PTHR11266:SF17">
    <property type="entry name" value="PROTEIN MPV17"/>
    <property type="match status" value="1"/>
</dbReference>
<dbReference type="PANTHER" id="PTHR11266">
    <property type="entry name" value="PEROXISOMAL MEMBRANE PROTEIN 2, PXMP2 MPV17"/>
    <property type="match status" value="1"/>
</dbReference>
<dbReference type="GO" id="GO:0015267">
    <property type="term" value="F:channel activity"/>
    <property type="evidence" value="ECO:0007669"/>
    <property type="project" value="TreeGrafter"/>
</dbReference>
<comment type="similarity">
    <text evidence="2 7">Belongs to the peroxisomal membrane protein PXMP2/4 family.</text>
</comment>
<dbReference type="GO" id="GO:1901858">
    <property type="term" value="P:regulation of mitochondrial DNA metabolic process"/>
    <property type="evidence" value="ECO:0007669"/>
    <property type="project" value="TreeGrafter"/>
</dbReference>
<gene>
    <name evidence="9" type="ORF">TSIB3V08_LOCUS9903</name>
</gene>
<keyword evidence="5 7" id="KW-0472">Membrane</keyword>
<feature type="transmembrane region" description="Helical" evidence="7">
    <location>
        <begin position="56"/>
        <end position="76"/>
    </location>
</feature>
<accession>A0A7R9G507</accession>
<evidence type="ECO:0000256" key="7">
    <source>
        <dbReference type="RuleBase" id="RU363053"/>
    </source>
</evidence>
<protein>
    <recommendedName>
        <fullName evidence="6">Mitochondrial inner membrane protein Mpv17</fullName>
    </recommendedName>
</protein>
<evidence type="ECO:0000256" key="1">
    <source>
        <dbReference type="ARBA" id="ARBA00004141"/>
    </source>
</evidence>
<evidence type="ECO:0000256" key="3">
    <source>
        <dbReference type="ARBA" id="ARBA00022692"/>
    </source>
</evidence>
<evidence type="ECO:0000256" key="4">
    <source>
        <dbReference type="ARBA" id="ARBA00022989"/>
    </source>
</evidence>
<feature type="region of interest" description="Disordered" evidence="8">
    <location>
        <begin position="256"/>
        <end position="279"/>
    </location>
</feature>
<comment type="subcellular location">
    <subcellularLocation>
        <location evidence="1">Membrane</location>
        <topology evidence="1">Multi-pass membrane protein</topology>
    </subcellularLocation>
</comment>
<evidence type="ECO:0000256" key="2">
    <source>
        <dbReference type="ARBA" id="ARBA00006824"/>
    </source>
</evidence>
<name>A0A7R9G507_TIMSH</name>
<sequence length="297" mass="33711">MSAMKVLRQMLLKYQTVLTKHPYKVQSIQTSVLMLTGDVIAQRFVEKKKLREMDGYRTACFTSVGFAMGPVLQYWYTILERIAGTNGRAITVVRKVLMDQIIAAPLLLAIVLTTITLLFGQDLAGVRAKFRQDYLAVLITNYQVWPFVQLANFYFVPLQYRVLLVQTVAIFWNTYLSTKANRPIEGNRTTAVKFVDDSTELSRARDQGEVTGYVVELSRTPSTTSPTCSHRRSEFAALRIFDVRISDALLKLRPASHTPPLMSSDRMKPRSGDSGGSGRFYSRGSHYLFVQWQQCKV</sequence>
<dbReference type="InterPro" id="IPR007248">
    <property type="entry name" value="Mpv17_PMP22"/>
</dbReference>
<evidence type="ECO:0000256" key="5">
    <source>
        <dbReference type="ARBA" id="ARBA00023136"/>
    </source>
</evidence>
<evidence type="ECO:0000313" key="9">
    <source>
        <dbReference type="EMBL" id="CAD7265873.1"/>
    </source>
</evidence>
<dbReference type="Pfam" id="PF04117">
    <property type="entry name" value="Mpv17_PMP22"/>
    <property type="match status" value="1"/>
</dbReference>